<dbReference type="AlphaFoldDB" id="A0A494ZVP1"/>
<evidence type="ECO:0000256" key="9">
    <source>
        <dbReference type="ARBA" id="ARBA00023125"/>
    </source>
</evidence>
<dbReference type="SUPFAM" id="SSF46946">
    <property type="entry name" value="S13-like H2TH domain"/>
    <property type="match status" value="1"/>
</dbReference>
<comment type="catalytic activity">
    <reaction evidence="14 15">
        <text>2'-deoxyribonucleotide-(2'-deoxyribose 5'-phosphate)-2'-deoxyribonucleotide-DNA = a 3'-end 2'-deoxyribonucleotide-(2,3-dehydro-2,3-deoxyribose 5'-phosphate)-DNA + a 5'-end 5'-phospho-2'-deoxyribonucleoside-DNA + H(+)</text>
        <dbReference type="Rhea" id="RHEA:66592"/>
        <dbReference type="Rhea" id="RHEA-COMP:13180"/>
        <dbReference type="Rhea" id="RHEA-COMP:16897"/>
        <dbReference type="Rhea" id="RHEA-COMP:17067"/>
        <dbReference type="ChEBI" id="CHEBI:15378"/>
        <dbReference type="ChEBI" id="CHEBI:136412"/>
        <dbReference type="ChEBI" id="CHEBI:157695"/>
        <dbReference type="ChEBI" id="CHEBI:167181"/>
        <dbReference type="EC" id="4.2.99.18"/>
    </reaction>
</comment>
<evidence type="ECO:0000259" key="17">
    <source>
        <dbReference type="PROSITE" id="PS51068"/>
    </source>
</evidence>
<evidence type="ECO:0000256" key="4">
    <source>
        <dbReference type="ARBA" id="ARBA00022723"/>
    </source>
</evidence>
<feature type="domain" description="Formamidopyrimidine-DNA glycosylase catalytic" evidence="17">
    <location>
        <begin position="2"/>
        <end position="115"/>
    </location>
</feature>
<feature type="binding site" evidence="15">
    <location>
        <position position="93"/>
    </location>
    <ligand>
        <name>DNA</name>
        <dbReference type="ChEBI" id="CHEBI:16991"/>
    </ligand>
</feature>
<evidence type="ECO:0000256" key="1">
    <source>
        <dbReference type="ARBA" id="ARBA00001668"/>
    </source>
</evidence>
<dbReference type="FunFam" id="3.20.190.10:FF:000001">
    <property type="entry name" value="Formamidopyrimidine-DNA glycosylase"/>
    <property type="match status" value="1"/>
</dbReference>
<keyword evidence="4 15" id="KW-0479">Metal-binding</keyword>
<dbReference type="SMART" id="SM00898">
    <property type="entry name" value="Fapy_DNA_glyco"/>
    <property type="match status" value="1"/>
</dbReference>
<evidence type="ECO:0000256" key="3">
    <source>
        <dbReference type="ARBA" id="ARBA00011245"/>
    </source>
</evidence>
<dbReference type="InterPro" id="IPR010663">
    <property type="entry name" value="Znf_FPG/IleRS"/>
</dbReference>
<evidence type="ECO:0000256" key="5">
    <source>
        <dbReference type="ARBA" id="ARBA00022763"/>
    </source>
</evidence>
<comment type="catalytic activity">
    <reaction evidence="1 15">
        <text>Hydrolysis of DNA containing ring-opened 7-methylguanine residues, releasing 2,6-diamino-4-hydroxy-5-(N-methyl)formamidopyrimidine.</text>
        <dbReference type="EC" id="3.2.2.23"/>
    </reaction>
</comment>
<dbReference type="GO" id="GO:0003684">
    <property type="term" value="F:damaged DNA binding"/>
    <property type="evidence" value="ECO:0007669"/>
    <property type="project" value="InterPro"/>
</dbReference>
<dbReference type="GO" id="GO:0140078">
    <property type="term" value="F:class I DNA-(apurinic or apyrimidinic site) endonuclease activity"/>
    <property type="evidence" value="ECO:0007669"/>
    <property type="project" value="UniProtKB-EC"/>
</dbReference>
<dbReference type="InterPro" id="IPR035937">
    <property type="entry name" value="FPG_N"/>
</dbReference>
<dbReference type="CDD" id="cd08966">
    <property type="entry name" value="EcFpg-like_N"/>
    <property type="match status" value="1"/>
</dbReference>
<evidence type="ECO:0000256" key="12">
    <source>
        <dbReference type="ARBA" id="ARBA00023268"/>
    </source>
</evidence>
<keyword evidence="19" id="KW-1185">Reference proteome</keyword>
<gene>
    <name evidence="15 18" type="primary">mutM</name>
    <name evidence="15" type="synonym">fpg</name>
    <name evidence="18" type="ORF">D8M06_17000</name>
</gene>
<dbReference type="SMART" id="SM01232">
    <property type="entry name" value="H2TH"/>
    <property type="match status" value="1"/>
</dbReference>
<name>A0A494ZVP1_9BACI</name>
<comment type="subunit">
    <text evidence="3 15">Monomer.</text>
</comment>
<reference evidence="18 19" key="1">
    <citation type="journal article" date="2016" name="Int. J. Syst. Evol. Microbiol.">
        <title>Oceanobacillus halophilus sp. nov., a novel moderately halophilic bacterium from a hypersaline lake.</title>
        <authorList>
            <person name="Amoozegar M.A."/>
            <person name="Bagheri M."/>
            <person name="Makhdoumi A."/>
            <person name="Nikou M.M."/>
            <person name="Fazeli S.A.S."/>
            <person name="Schumann P."/>
            <person name="Sproer C."/>
            <person name="Sanchez-Porro C."/>
            <person name="Ventosa A."/>
        </authorList>
    </citation>
    <scope>NUCLEOTIDE SEQUENCE [LARGE SCALE GENOMIC DNA]</scope>
    <source>
        <strain evidence="18 19">DSM 23996</strain>
    </source>
</reference>
<evidence type="ECO:0000256" key="10">
    <source>
        <dbReference type="ARBA" id="ARBA00023204"/>
    </source>
</evidence>
<protein>
    <recommendedName>
        <fullName evidence="15">Formamidopyrimidine-DNA glycosylase</fullName>
        <shortName evidence="15">Fapy-DNA glycosylase</shortName>
        <ecNumber evidence="15">3.2.2.23</ecNumber>
    </recommendedName>
    <alternativeName>
        <fullName evidence="15">DNA-(apurinic or apyrimidinic site) lyase MutM</fullName>
        <shortName evidence="15">AP lyase MutM</shortName>
        <ecNumber evidence="15">4.2.99.18</ecNumber>
    </alternativeName>
</protein>
<feature type="active site" description="Schiff-base intermediate with DNA" evidence="15">
    <location>
        <position position="2"/>
    </location>
</feature>
<evidence type="ECO:0000256" key="14">
    <source>
        <dbReference type="ARBA" id="ARBA00044632"/>
    </source>
</evidence>
<dbReference type="NCBIfam" id="TIGR00577">
    <property type="entry name" value="fpg"/>
    <property type="match status" value="1"/>
</dbReference>
<evidence type="ECO:0000256" key="6">
    <source>
        <dbReference type="ARBA" id="ARBA00022771"/>
    </source>
</evidence>
<keyword evidence="10 15" id="KW-0234">DNA repair</keyword>
<comment type="similarity">
    <text evidence="2 15">Belongs to the FPG family.</text>
</comment>
<evidence type="ECO:0000256" key="11">
    <source>
        <dbReference type="ARBA" id="ARBA00023239"/>
    </source>
</evidence>
<evidence type="ECO:0000313" key="19">
    <source>
        <dbReference type="Proteomes" id="UP000269301"/>
    </source>
</evidence>
<proteinExistence type="inferred from homology"/>
<dbReference type="GO" id="GO:0034039">
    <property type="term" value="F:8-oxo-7,8-dihydroguanine DNA N-glycosylase activity"/>
    <property type="evidence" value="ECO:0007669"/>
    <property type="project" value="TreeGrafter"/>
</dbReference>
<comment type="caution">
    <text evidence="18">The sequence shown here is derived from an EMBL/GenBank/DDBJ whole genome shotgun (WGS) entry which is preliminary data.</text>
</comment>
<dbReference type="Proteomes" id="UP000269301">
    <property type="component" value="Unassembled WGS sequence"/>
</dbReference>
<feature type="active site" description="Proton donor" evidence="15">
    <location>
        <position position="3"/>
    </location>
</feature>
<dbReference type="PROSITE" id="PS51066">
    <property type="entry name" value="ZF_FPG_2"/>
    <property type="match status" value="1"/>
</dbReference>
<dbReference type="PANTHER" id="PTHR22993:SF9">
    <property type="entry name" value="FORMAMIDOPYRIMIDINE-DNA GLYCOSYLASE"/>
    <property type="match status" value="1"/>
</dbReference>
<dbReference type="FunFam" id="1.10.8.50:FF:000003">
    <property type="entry name" value="Formamidopyrimidine-DNA glycosylase"/>
    <property type="match status" value="1"/>
</dbReference>
<dbReference type="HAMAP" id="MF_00103">
    <property type="entry name" value="Fapy_DNA_glycosyl"/>
    <property type="match status" value="1"/>
</dbReference>
<dbReference type="NCBIfam" id="NF002211">
    <property type="entry name" value="PRK01103.1"/>
    <property type="match status" value="1"/>
</dbReference>
<dbReference type="GO" id="GO:0006284">
    <property type="term" value="P:base-excision repair"/>
    <property type="evidence" value="ECO:0007669"/>
    <property type="project" value="InterPro"/>
</dbReference>
<dbReference type="InterPro" id="IPR020629">
    <property type="entry name" value="FPG_Glyclase"/>
</dbReference>
<keyword evidence="7 15" id="KW-0378">Hydrolase</keyword>
<dbReference type="Gene3D" id="3.20.190.10">
    <property type="entry name" value="MutM-like, N-terminal"/>
    <property type="match status" value="1"/>
</dbReference>
<comment type="caution">
    <text evidence="15">Lacks conserved residue(s) required for the propagation of feature annotation.</text>
</comment>
<dbReference type="PANTHER" id="PTHR22993">
    <property type="entry name" value="FORMAMIDOPYRIMIDINE-DNA GLYCOSYLASE"/>
    <property type="match status" value="1"/>
</dbReference>
<dbReference type="GO" id="GO:0003690">
    <property type="term" value="F:double-stranded DNA binding"/>
    <property type="evidence" value="ECO:0007669"/>
    <property type="project" value="UniProtKB-ARBA"/>
</dbReference>
<comment type="function">
    <text evidence="15">Involved in base excision repair of DNA damaged by oxidation or by mutagenic agents. Acts as DNA glycosylase that recognizes and removes damaged bases. Has a preference for oxidized purines, such as 7,8-dihydro-8-oxoguanine (8-oxoG). Has AP (apurinic/apyrimidinic) lyase activity and introduces nicks in the DNA strand. Cleaves the DNA backbone by beta-delta elimination to generate a single-strand break at the site of the removed base with both 3'- and 5'-phosphates.</text>
</comment>
<keyword evidence="13 15" id="KW-0326">Glycosidase</keyword>
<evidence type="ECO:0000256" key="15">
    <source>
        <dbReference type="HAMAP-Rule" id="MF_00103"/>
    </source>
</evidence>
<dbReference type="InterPro" id="IPR010979">
    <property type="entry name" value="Ribosomal_uS13-like_H2TH"/>
</dbReference>
<dbReference type="EC" id="4.2.99.18" evidence="15"/>
<keyword evidence="5 15" id="KW-0227">DNA damage</keyword>
<evidence type="ECO:0000256" key="7">
    <source>
        <dbReference type="ARBA" id="ARBA00022801"/>
    </source>
</evidence>
<keyword evidence="9 15" id="KW-0238">DNA-binding</keyword>
<dbReference type="InterPro" id="IPR015886">
    <property type="entry name" value="H2TH_FPG"/>
</dbReference>
<dbReference type="Pfam" id="PF06827">
    <property type="entry name" value="zf-FPG_IleRS"/>
    <property type="match status" value="1"/>
</dbReference>
<evidence type="ECO:0000256" key="13">
    <source>
        <dbReference type="ARBA" id="ARBA00023295"/>
    </source>
</evidence>
<evidence type="ECO:0000259" key="16">
    <source>
        <dbReference type="PROSITE" id="PS51066"/>
    </source>
</evidence>
<keyword evidence="11 15" id="KW-0456">Lyase</keyword>
<feature type="active site" description="Proton donor; for beta-elimination activity" evidence="15">
    <location>
        <position position="60"/>
    </location>
</feature>
<dbReference type="EC" id="3.2.2.23" evidence="15"/>
<organism evidence="18 19">
    <name type="scientific">Oceanobacillus halophilus</name>
    <dbReference type="NCBI Taxonomy" id="930130"/>
    <lineage>
        <taxon>Bacteria</taxon>
        <taxon>Bacillati</taxon>
        <taxon>Bacillota</taxon>
        <taxon>Bacilli</taxon>
        <taxon>Bacillales</taxon>
        <taxon>Bacillaceae</taxon>
        <taxon>Oceanobacillus</taxon>
    </lineage>
</organism>
<dbReference type="Gene3D" id="1.10.8.50">
    <property type="match status" value="1"/>
</dbReference>
<feature type="active site" description="Proton donor; for delta-elimination activity" evidence="15">
    <location>
        <position position="264"/>
    </location>
</feature>
<accession>A0A494ZVP1</accession>
<dbReference type="OrthoDB" id="9800855at2"/>
<dbReference type="PROSITE" id="PS51068">
    <property type="entry name" value="FPG_CAT"/>
    <property type="match status" value="1"/>
</dbReference>
<sequence>MPELPEVETIRKTLIPLVTNKVIEEVQVFWPKMIKVPDDTERFKLMLKGQTIREMGRRGKFLLFYLDEYVLVSHLRMEGKYRVEEASEPVNKHTHVIFSFTNGEELRYNDVRKFGTMHLYPKGEEFQNKPLNQLGPEPFDEAFTFDYLYQKLKKTERSIKATLLDQTIVTGLGNIYVDEALYHAGVHPINKANKLTKKQVERIRLQAIQTLQDAVKQGGTTIRSYVNGQGEMGMFQQELFVYGQENKLCKHCGTPITKIKVAGRGTHVCPSCQKLKR</sequence>
<evidence type="ECO:0000256" key="2">
    <source>
        <dbReference type="ARBA" id="ARBA00009409"/>
    </source>
</evidence>
<evidence type="ECO:0000313" key="18">
    <source>
        <dbReference type="EMBL" id="RKQ29912.1"/>
    </source>
</evidence>
<feature type="domain" description="FPG-type" evidence="16">
    <location>
        <begin position="240"/>
        <end position="274"/>
    </location>
</feature>
<evidence type="ECO:0000256" key="8">
    <source>
        <dbReference type="ARBA" id="ARBA00022833"/>
    </source>
</evidence>
<dbReference type="InterPro" id="IPR000214">
    <property type="entry name" value="Znf_DNA_glyclase/AP_lyase"/>
</dbReference>
<dbReference type="RefSeq" id="WP_121205779.1">
    <property type="nucleotide sequence ID" value="NZ_RBZP01000021.1"/>
</dbReference>
<dbReference type="Pfam" id="PF06831">
    <property type="entry name" value="H2TH"/>
    <property type="match status" value="1"/>
</dbReference>
<comment type="cofactor">
    <cofactor evidence="15">
        <name>Zn(2+)</name>
        <dbReference type="ChEBI" id="CHEBI:29105"/>
    </cofactor>
    <text evidence="15">Binds 1 zinc ion per subunit.</text>
</comment>
<feature type="binding site" evidence="15">
    <location>
        <position position="112"/>
    </location>
    <ligand>
        <name>DNA</name>
        <dbReference type="ChEBI" id="CHEBI:16991"/>
    </ligand>
</feature>
<keyword evidence="8 15" id="KW-0862">Zinc</keyword>
<dbReference type="EMBL" id="RBZP01000021">
    <property type="protein sequence ID" value="RKQ29912.1"/>
    <property type="molecule type" value="Genomic_DNA"/>
</dbReference>
<dbReference type="InterPro" id="IPR012319">
    <property type="entry name" value="FPG_cat"/>
</dbReference>
<keyword evidence="6 15" id="KW-0863">Zinc-finger</keyword>
<dbReference type="SUPFAM" id="SSF57716">
    <property type="entry name" value="Glucocorticoid receptor-like (DNA-binding domain)"/>
    <property type="match status" value="1"/>
</dbReference>
<dbReference type="GO" id="GO:0008270">
    <property type="term" value="F:zinc ion binding"/>
    <property type="evidence" value="ECO:0007669"/>
    <property type="project" value="UniProtKB-UniRule"/>
</dbReference>
<dbReference type="Pfam" id="PF01149">
    <property type="entry name" value="Fapy_DNA_glyco"/>
    <property type="match status" value="1"/>
</dbReference>
<keyword evidence="12 15" id="KW-0511">Multifunctional enzyme</keyword>
<dbReference type="SUPFAM" id="SSF81624">
    <property type="entry name" value="N-terminal domain of MutM-like DNA repair proteins"/>
    <property type="match status" value="1"/>
</dbReference>